<evidence type="ECO:0008006" key="3">
    <source>
        <dbReference type="Google" id="ProtNLM"/>
    </source>
</evidence>
<name>A0A6V7PLY6_ANACO</name>
<evidence type="ECO:0000313" key="2">
    <source>
        <dbReference type="EMBL" id="CAD1831845.1"/>
    </source>
</evidence>
<dbReference type="AlphaFoldDB" id="A0A6V7PLY6"/>
<feature type="region of interest" description="Disordered" evidence="1">
    <location>
        <begin position="33"/>
        <end position="55"/>
    </location>
</feature>
<reference evidence="2" key="1">
    <citation type="submission" date="2020-07" db="EMBL/GenBank/DDBJ databases">
        <authorList>
            <person name="Lin J."/>
        </authorList>
    </citation>
    <scope>NUCLEOTIDE SEQUENCE</scope>
</reference>
<gene>
    <name evidence="2" type="ORF">CB5_LOCUS15056</name>
</gene>
<protein>
    <recommendedName>
        <fullName evidence="3">Pentatricopeptide repeat-containing protein</fullName>
    </recommendedName>
</protein>
<dbReference type="InterPro" id="IPR011990">
    <property type="entry name" value="TPR-like_helical_dom_sf"/>
</dbReference>
<feature type="compositionally biased region" description="Pro residues" evidence="1">
    <location>
        <begin position="40"/>
        <end position="53"/>
    </location>
</feature>
<dbReference type="EMBL" id="LR862149">
    <property type="protein sequence ID" value="CAD1831845.1"/>
    <property type="molecule type" value="Genomic_DNA"/>
</dbReference>
<dbReference type="Gene3D" id="1.25.40.10">
    <property type="entry name" value="Tetratricopeptide repeat domain"/>
    <property type="match status" value="1"/>
</dbReference>
<accession>A0A6V7PLY6</accession>
<organism evidence="2">
    <name type="scientific">Ananas comosus var. bracteatus</name>
    <name type="common">red pineapple</name>
    <dbReference type="NCBI Taxonomy" id="296719"/>
    <lineage>
        <taxon>Eukaryota</taxon>
        <taxon>Viridiplantae</taxon>
        <taxon>Streptophyta</taxon>
        <taxon>Embryophyta</taxon>
        <taxon>Tracheophyta</taxon>
        <taxon>Spermatophyta</taxon>
        <taxon>Magnoliopsida</taxon>
        <taxon>Liliopsida</taxon>
        <taxon>Poales</taxon>
        <taxon>Bromeliaceae</taxon>
        <taxon>Bromelioideae</taxon>
        <taxon>Ananas</taxon>
    </lineage>
</organism>
<proteinExistence type="predicted"/>
<sequence>MLRAHHRLPATAPNSSRLFSAIAALIHALDYSSGEEKEQPPPSSARDPPPSPPKLTSAHVLRTLRGLRNSPLVALAYFRDCENLGFRHDLSTYSEIVRLLSAPPGHKEKLVSLFLRLLNSPNACAAVAAVFGRLKRSSNGSTAPLAFAFDALIKAHAARRNARETVAIFRRIGGLGVSLPSGPATSF</sequence>
<evidence type="ECO:0000256" key="1">
    <source>
        <dbReference type="SAM" id="MobiDB-lite"/>
    </source>
</evidence>